<name>A0A919CY49_9ACTN</name>
<dbReference type="PRINTS" id="PR01217">
    <property type="entry name" value="PRICHEXTENSN"/>
</dbReference>
<dbReference type="Gene3D" id="3.40.1000.10">
    <property type="entry name" value="Mog1/PsbP, alpha/beta/alpha sandwich"/>
    <property type="match status" value="1"/>
</dbReference>
<feature type="region of interest" description="Disordered" evidence="1">
    <location>
        <begin position="1"/>
        <end position="92"/>
    </location>
</feature>
<feature type="region of interest" description="Disordered" evidence="1">
    <location>
        <begin position="125"/>
        <end position="189"/>
    </location>
</feature>
<evidence type="ECO:0000256" key="1">
    <source>
        <dbReference type="SAM" id="MobiDB-lite"/>
    </source>
</evidence>
<feature type="compositionally biased region" description="Basic and acidic residues" evidence="1">
    <location>
        <begin position="8"/>
        <end position="19"/>
    </location>
</feature>
<comment type="caution">
    <text evidence="2">The sequence shown here is derived from an EMBL/GenBank/DDBJ whole genome shotgun (WGS) entry which is preliminary data.</text>
</comment>
<evidence type="ECO:0008006" key="4">
    <source>
        <dbReference type="Google" id="ProtNLM"/>
    </source>
</evidence>
<evidence type="ECO:0000313" key="3">
    <source>
        <dbReference type="Proteomes" id="UP000608955"/>
    </source>
</evidence>
<feature type="compositionally biased region" description="Pro residues" evidence="1">
    <location>
        <begin position="25"/>
        <end position="69"/>
    </location>
</feature>
<proteinExistence type="predicted"/>
<reference evidence="2" key="2">
    <citation type="submission" date="2020-09" db="EMBL/GenBank/DDBJ databases">
        <authorList>
            <person name="Sun Q."/>
            <person name="Ohkuma M."/>
        </authorList>
    </citation>
    <scope>NUCLEOTIDE SEQUENCE</scope>
    <source>
        <strain evidence="2">JCM 4654</strain>
    </source>
</reference>
<protein>
    <recommendedName>
        <fullName evidence="4">Serine/arginine repetitive matrix protein 2</fullName>
    </recommendedName>
</protein>
<organism evidence="2 3">
    <name type="scientific">Streptomyces naganishii JCM 4654</name>
    <dbReference type="NCBI Taxonomy" id="1306179"/>
    <lineage>
        <taxon>Bacteria</taxon>
        <taxon>Bacillati</taxon>
        <taxon>Actinomycetota</taxon>
        <taxon>Actinomycetes</taxon>
        <taxon>Kitasatosporales</taxon>
        <taxon>Streptomycetaceae</taxon>
        <taxon>Streptomyces</taxon>
    </lineage>
</organism>
<sequence>MSGGQRYWNEEAQRWEDAATRPAPATEPPLPVPPAPPAAPPPSHPDAVPPVPPPAYDPDAVPPVPPPAYDPDAGWHPPTTLTAPPTTQPPHAGHPLWWKAAVAAAAAVVGAGTAFAVVKLTGADGSDATRTSATASPHGRSPAPTGQPTGATPTDGTAEASPSASASALPEGYHTVDDPSGFSLAVPDGWQRSERPTGVFYTTGGDHRLLQVFVVTEPGMTPYEAVQKSSENLGTQPAYKEIGLEQSGPPAGASAAVGSDTARLVYAYDSEKLGERRQVVEYAFTADDGKEYAVLAAGPAAEWPQAQKDADTALAAFATH</sequence>
<dbReference type="EMBL" id="BMVF01000018">
    <property type="protein sequence ID" value="GHD94579.1"/>
    <property type="molecule type" value="Genomic_DNA"/>
</dbReference>
<accession>A0A919CY49</accession>
<gene>
    <name evidence="2" type="ORF">GCM10010508_55970</name>
</gene>
<feature type="compositionally biased region" description="Low complexity" evidence="1">
    <location>
        <begin position="142"/>
        <end position="168"/>
    </location>
</feature>
<dbReference type="Proteomes" id="UP000608955">
    <property type="component" value="Unassembled WGS sequence"/>
</dbReference>
<keyword evidence="3" id="KW-1185">Reference proteome</keyword>
<dbReference type="AlphaFoldDB" id="A0A919CY49"/>
<reference evidence="2" key="1">
    <citation type="journal article" date="2014" name="Int. J. Syst. Evol. Microbiol.">
        <title>Complete genome sequence of Corynebacterium casei LMG S-19264T (=DSM 44701T), isolated from a smear-ripened cheese.</title>
        <authorList>
            <consortium name="US DOE Joint Genome Institute (JGI-PGF)"/>
            <person name="Walter F."/>
            <person name="Albersmeier A."/>
            <person name="Kalinowski J."/>
            <person name="Ruckert C."/>
        </authorList>
    </citation>
    <scope>NUCLEOTIDE SEQUENCE</scope>
    <source>
        <strain evidence="2">JCM 4654</strain>
    </source>
</reference>
<evidence type="ECO:0000313" key="2">
    <source>
        <dbReference type="EMBL" id="GHD94579.1"/>
    </source>
</evidence>
<dbReference type="RefSeq" id="WP_190180641.1">
    <property type="nucleotide sequence ID" value="NZ_BMVF01000018.1"/>
</dbReference>